<feature type="compositionally biased region" description="Basic residues" evidence="1">
    <location>
        <begin position="149"/>
        <end position="164"/>
    </location>
</feature>
<evidence type="ECO:0000313" key="3">
    <source>
        <dbReference type="Proteomes" id="UP001296104"/>
    </source>
</evidence>
<dbReference type="Proteomes" id="UP001296104">
    <property type="component" value="Unassembled WGS sequence"/>
</dbReference>
<evidence type="ECO:0000256" key="1">
    <source>
        <dbReference type="SAM" id="MobiDB-lite"/>
    </source>
</evidence>
<gene>
    <name evidence="2" type="ORF">LECACI_7A006272</name>
</gene>
<protein>
    <submittedName>
        <fullName evidence="2">Uncharacterized protein</fullName>
    </submittedName>
</protein>
<keyword evidence="3" id="KW-1185">Reference proteome</keyword>
<proteinExistence type="predicted"/>
<organism evidence="2 3">
    <name type="scientific">Lecanosticta acicola</name>
    <dbReference type="NCBI Taxonomy" id="111012"/>
    <lineage>
        <taxon>Eukaryota</taxon>
        <taxon>Fungi</taxon>
        <taxon>Dikarya</taxon>
        <taxon>Ascomycota</taxon>
        <taxon>Pezizomycotina</taxon>
        <taxon>Dothideomycetes</taxon>
        <taxon>Dothideomycetidae</taxon>
        <taxon>Mycosphaerellales</taxon>
        <taxon>Mycosphaerellaceae</taxon>
        <taxon>Lecanosticta</taxon>
    </lineage>
</organism>
<dbReference type="AlphaFoldDB" id="A0AAI8Z291"/>
<name>A0AAI8Z291_9PEZI</name>
<feature type="compositionally biased region" description="Basic residues" evidence="1">
    <location>
        <begin position="180"/>
        <end position="191"/>
    </location>
</feature>
<feature type="region of interest" description="Disordered" evidence="1">
    <location>
        <begin position="135"/>
        <end position="191"/>
    </location>
</feature>
<dbReference type="EMBL" id="CAVMBE010000044">
    <property type="protein sequence ID" value="CAK4031114.1"/>
    <property type="molecule type" value="Genomic_DNA"/>
</dbReference>
<sequence>MAKKSVAPNNVPNTEPIDDLPAESHTDPEDAEAEEEFHTDPEDAEREDQIVEYHTDPEDADEDESSGSNPPLLSAELLKSQPSEAPTTVKVPWDKLTRRQRKVLRDERGISMQELRAEALKNGVLEAGIAAQVKRGVRPADKVAGARVSKTRRSKRHEKKRRTRKPEMSGKQQILESRKKQSGRGSVKRKG</sequence>
<feature type="region of interest" description="Disordered" evidence="1">
    <location>
        <begin position="1"/>
        <end position="93"/>
    </location>
</feature>
<accession>A0AAI8Z291</accession>
<reference evidence="2" key="1">
    <citation type="submission" date="2023-11" db="EMBL/GenBank/DDBJ databases">
        <authorList>
            <person name="Alioto T."/>
            <person name="Alioto T."/>
            <person name="Gomez Garrido J."/>
        </authorList>
    </citation>
    <scope>NUCLEOTIDE SEQUENCE</scope>
</reference>
<evidence type="ECO:0000313" key="2">
    <source>
        <dbReference type="EMBL" id="CAK4031114.1"/>
    </source>
</evidence>
<comment type="caution">
    <text evidence="2">The sequence shown here is derived from an EMBL/GenBank/DDBJ whole genome shotgun (WGS) entry which is preliminary data.</text>
</comment>
<feature type="compositionally biased region" description="Basic and acidic residues" evidence="1">
    <location>
        <begin position="36"/>
        <end position="57"/>
    </location>
</feature>